<comment type="caution">
    <text evidence="1">The sequence shown here is derived from an EMBL/GenBank/DDBJ whole genome shotgun (WGS) entry which is preliminary data.</text>
</comment>
<feature type="non-terminal residue" evidence="1">
    <location>
        <position position="1"/>
    </location>
</feature>
<accession>A0AA38KM56</accession>
<name>A0AA38KM56_9AGAR</name>
<dbReference type="Proteomes" id="UP001163798">
    <property type="component" value="Unassembled WGS sequence"/>
</dbReference>
<sequence length="266" mass="31049">LHPKQKTGHGYKQAKLEPFLYGCLELMASLFRLYKSCQYIGWIHCSNIVAVAAGKGPWLAHRLWVWCSEFACDFKKLPTAEYGKKNTSVLEDEDHAQELHLHLQGKGAFVSAQDVIDYVNMPEVQQRWRLKKGISTWTAQRWMNRMSYRWKKTPKGMYADGHEHEDVVDYQQNTFLPQWEQSHRHARKWDKNGEEDTKVPVTGPDGKVTVIWRHDESTFYANDRRQLRWVHSSEHAKPYVKGKGISIMVADFVSPDYGWLRGKEDA</sequence>
<keyword evidence="2" id="KW-1185">Reference proteome</keyword>
<dbReference type="PANTHER" id="PTHR35871:SF1">
    <property type="entry name" value="CXC1-LIKE CYSTEINE CLUSTER ASSOCIATED WITH KDZ TRANSPOSASES DOMAIN-CONTAINING PROTEIN"/>
    <property type="match status" value="1"/>
</dbReference>
<evidence type="ECO:0000313" key="1">
    <source>
        <dbReference type="EMBL" id="KAJ3781845.1"/>
    </source>
</evidence>
<dbReference type="AlphaFoldDB" id="A0AA38KM56"/>
<gene>
    <name evidence="1" type="ORF">GGU10DRAFT_241020</name>
</gene>
<feature type="non-terminal residue" evidence="1">
    <location>
        <position position="266"/>
    </location>
</feature>
<dbReference type="EMBL" id="MU793520">
    <property type="protein sequence ID" value="KAJ3781845.1"/>
    <property type="molecule type" value="Genomic_DNA"/>
</dbReference>
<organism evidence="1 2">
    <name type="scientific">Lentinula aff. detonsa</name>
    <dbReference type="NCBI Taxonomy" id="2804958"/>
    <lineage>
        <taxon>Eukaryota</taxon>
        <taxon>Fungi</taxon>
        <taxon>Dikarya</taxon>
        <taxon>Basidiomycota</taxon>
        <taxon>Agaricomycotina</taxon>
        <taxon>Agaricomycetes</taxon>
        <taxon>Agaricomycetidae</taxon>
        <taxon>Agaricales</taxon>
        <taxon>Marasmiineae</taxon>
        <taxon>Omphalotaceae</taxon>
        <taxon>Lentinula</taxon>
    </lineage>
</organism>
<dbReference type="PANTHER" id="PTHR35871">
    <property type="entry name" value="EXPRESSED PROTEIN"/>
    <property type="match status" value="1"/>
</dbReference>
<protein>
    <submittedName>
        <fullName evidence="1">Uncharacterized protein</fullName>
    </submittedName>
</protein>
<proteinExistence type="predicted"/>
<reference evidence="1" key="1">
    <citation type="submission" date="2022-08" db="EMBL/GenBank/DDBJ databases">
        <authorList>
            <consortium name="DOE Joint Genome Institute"/>
            <person name="Min B."/>
            <person name="Riley R."/>
            <person name="Sierra-Patev S."/>
            <person name="Naranjo-Ortiz M."/>
            <person name="Looney B."/>
            <person name="Konkel Z."/>
            <person name="Slot J.C."/>
            <person name="Sakamoto Y."/>
            <person name="Steenwyk J.L."/>
            <person name="Rokas A."/>
            <person name="Carro J."/>
            <person name="Camarero S."/>
            <person name="Ferreira P."/>
            <person name="Molpeceres G."/>
            <person name="Ruiz-Duenas F.J."/>
            <person name="Serrano A."/>
            <person name="Henrissat B."/>
            <person name="Drula E."/>
            <person name="Hughes K.W."/>
            <person name="Mata J.L."/>
            <person name="Ishikawa N.K."/>
            <person name="Vargas-Isla R."/>
            <person name="Ushijima S."/>
            <person name="Smith C.A."/>
            <person name="Ahrendt S."/>
            <person name="Andreopoulos W."/>
            <person name="He G."/>
            <person name="Labutti K."/>
            <person name="Lipzen A."/>
            <person name="Ng V."/>
            <person name="Sandor L."/>
            <person name="Barry K."/>
            <person name="Martinez A.T."/>
            <person name="Xiao Y."/>
            <person name="Gibbons J.G."/>
            <person name="Terashima K."/>
            <person name="Hibbett D.S."/>
            <person name="Grigoriev I.V."/>
        </authorList>
    </citation>
    <scope>NUCLEOTIDE SEQUENCE</scope>
    <source>
        <strain evidence="1">TFB10291</strain>
    </source>
</reference>
<evidence type="ECO:0000313" key="2">
    <source>
        <dbReference type="Proteomes" id="UP001163798"/>
    </source>
</evidence>